<name>A0A2G3AIW7_CAPAN</name>
<dbReference type="Proteomes" id="UP000222542">
    <property type="component" value="Unassembled WGS sequence"/>
</dbReference>
<dbReference type="Gramene" id="PHT94113">
    <property type="protein sequence ID" value="PHT94113"/>
    <property type="gene ID" value="T459_01995"/>
</dbReference>
<comment type="caution">
    <text evidence="2">The sequence shown here is derived from an EMBL/GenBank/DDBJ whole genome shotgun (WGS) entry which is preliminary data.</text>
</comment>
<dbReference type="EMBL" id="AYRZ02000001">
    <property type="protein sequence ID" value="PHT94113.1"/>
    <property type="molecule type" value="Genomic_DNA"/>
</dbReference>
<accession>A0A2G3AIW7</accession>
<evidence type="ECO:0000313" key="2">
    <source>
        <dbReference type="EMBL" id="PHT94113.1"/>
    </source>
</evidence>
<organism evidence="2 3">
    <name type="scientific">Capsicum annuum</name>
    <name type="common">Capsicum pepper</name>
    <dbReference type="NCBI Taxonomy" id="4072"/>
    <lineage>
        <taxon>Eukaryota</taxon>
        <taxon>Viridiplantae</taxon>
        <taxon>Streptophyta</taxon>
        <taxon>Embryophyta</taxon>
        <taxon>Tracheophyta</taxon>
        <taxon>Spermatophyta</taxon>
        <taxon>Magnoliopsida</taxon>
        <taxon>eudicotyledons</taxon>
        <taxon>Gunneridae</taxon>
        <taxon>Pentapetalae</taxon>
        <taxon>asterids</taxon>
        <taxon>lamiids</taxon>
        <taxon>Solanales</taxon>
        <taxon>Solanaceae</taxon>
        <taxon>Solanoideae</taxon>
        <taxon>Capsiceae</taxon>
        <taxon>Capsicum</taxon>
    </lineage>
</organism>
<gene>
    <name evidence="2" type="ORF">T459_01995</name>
</gene>
<evidence type="ECO:0000313" key="3">
    <source>
        <dbReference type="Proteomes" id="UP000222542"/>
    </source>
</evidence>
<reference evidence="2 3" key="2">
    <citation type="journal article" date="2017" name="Genome Biol.">
        <title>New reference genome sequences of hot pepper reveal the massive evolution of plant disease-resistance genes by retroduplication.</title>
        <authorList>
            <person name="Kim S."/>
            <person name="Park J."/>
            <person name="Yeom S.I."/>
            <person name="Kim Y.M."/>
            <person name="Seo E."/>
            <person name="Kim K.T."/>
            <person name="Kim M.S."/>
            <person name="Lee J.M."/>
            <person name="Cheong K."/>
            <person name="Shin H.S."/>
            <person name="Kim S.B."/>
            <person name="Han K."/>
            <person name="Lee J."/>
            <person name="Park M."/>
            <person name="Lee H.A."/>
            <person name="Lee H.Y."/>
            <person name="Lee Y."/>
            <person name="Oh S."/>
            <person name="Lee J.H."/>
            <person name="Choi E."/>
            <person name="Choi E."/>
            <person name="Lee S.E."/>
            <person name="Jeon J."/>
            <person name="Kim H."/>
            <person name="Choi G."/>
            <person name="Song H."/>
            <person name="Lee J."/>
            <person name="Lee S.C."/>
            <person name="Kwon J.K."/>
            <person name="Lee H.Y."/>
            <person name="Koo N."/>
            <person name="Hong Y."/>
            <person name="Kim R.W."/>
            <person name="Kang W.H."/>
            <person name="Huh J.H."/>
            <person name="Kang B.C."/>
            <person name="Yang T.J."/>
            <person name="Lee Y.H."/>
            <person name="Bennetzen J.L."/>
            <person name="Choi D."/>
        </authorList>
    </citation>
    <scope>NUCLEOTIDE SEQUENCE [LARGE SCALE GENOMIC DNA]</scope>
    <source>
        <strain evidence="3">cv. CM334</strain>
    </source>
</reference>
<evidence type="ECO:0000259" key="1">
    <source>
        <dbReference type="Pfam" id="PF07059"/>
    </source>
</evidence>
<sequence length="152" mass="17770">MPLFSDNESDEYVGTFCGYDFVEIHHGIYMASSRIRDKKEFALNSAAFYSFGADVFLLPQKIDHIARFVEIPVMDSSRKVSPILIVNLQIPLYPLTIFQNEYDGEGMSFVLYFRLANNYSKEMPVKFQENLQVYWDLCIKRRKINVSSNKVW</sequence>
<dbReference type="PANTHER" id="PTHR31558">
    <property type="entry name" value="CW14 PROTEIN"/>
    <property type="match status" value="1"/>
</dbReference>
<keyword evidence="3" id="KW-1185">Reference proteome</keyword>
<dbReference type="InterPro" id="IPR009769">
    <property type="entry name" value="EDR2_C"/>
</dbReference>
<dbReference type="STRING" id="4072.A0A2G3AIW7"/>
<dbReference type="PANTHER" id="PTHR31558:SF19">
    <property type="entry name" value="PROTEIN ENHANCED DISEASE RESISTANCE 2 C-TERMINAL DOMAIN-CONTAINING PROTEIN"/>
    <property type="match status" value="1"/>
</dbReference>
<dbReference type="Pfam" id="PF07059">
    <property type="entry name" value="EDR2_C"/>
    <property type="match status" value="1"/>
</dbReference>
<feature type="domain" description="Protein ENHANCED DISEASE RESISTANCE 2 C-terminal" evidence="1">
    <location>
        <begin position="36"/>
        <end position="122"/>
    </location>
</feature>
<reference evidence="2 3" key="1">
    <citation type="journal article" date="2014" name="Nat. Genet.">
        <title>Genome sequence of the hot pepper provides insights into the evolution of pungency in Capsicum species.</title>
        <authorList>
            <person name="Kim S."/>
            <person name="Park M."/>
            <person name="Yeom S.I."/>
            <person name="Kim Y.M."/>
            <person name="Lee J.M."/>
            <person name="Lee H.A."/>
            <person name="Seo E."/>
            <person name="Choi J."/>
            <person name="Cheong K."/>
            <person name="Kim K.T."/>
            <person name="Jung K."/>
            <person name="Lee G.W."/>
            <person name="Oh S.K."/>
            <person name="Bae C."/>
            <person name="Kim S.B."/>
            <person name="Lee H.Y."/>
            <person name="Kim S.Y."/>
            <person name="Kim M.S."/>
            <person name="Kang B.C."/>
            <person name="Jo Y.D."/>
            <person name="Yang H.B."/>
            <person name="Jeong H.J."/>
            <person name="Kang W.H."/>
            <person name="Kwon J.K."/>
            <person name="Shin C."/>
            <person name="Lim J.Y."/>
            <person name="Park J.H."/>
            <person name="Huh J.H."/>
            <person name="Kim J.S."/>
            <person name="Kim B.D."/>
            <person name="Cohen O."/>
            <person name="Paran I."/>
            <person name="Suh M.C."/>
            <person name="Lee S.B."/>
            <person name="Kim Y.K."/>
            <person name="Shin Y."/>
            <person name="Noh S.J."/>
            <person name="Park J."/>
            <person name="Seo Y.S."/>
            <person name="Kwon S.Y."/>
            <person name="Kim H.A."/>
            <person name="Park J.M."/>
            <person name="Kim H.J."/>
            <person name="Choi S.B."/>
            <person name="Bosland P.W."/>
            <person name="Reeves G."/>
            <person name="Jo S.H."/>
            <person name="Lee B.W."/>
            <person name="Cho H.T."/>
            <person name="Choi H.S."/>
            <person name="Lee M.S."/>
            <person name="Yu Y."/>
            <person name="Do Choi Y."/>
            <person name="Park B.S."/>
            <person name="van Deynze A."/>
            <person name="Ashrafi H."/>
            <person name="Hill T."/>
            <person name="Kim W.T."/>
            <person name="Pai H.S."/>
            <person name="Ahn H.K."/>
            <person name="Yeam I."/>
            <person name="Giovannoni J.J."/>
            <person name="Rose J.K."/>
            <person name="Sorensen I."/>
            <person name="Lee S.J."/>
            <person name="Kim R.W."/>
            <person name="Choi I.Y."/>
            <person name="Choi B.S."/>
            <person name="Lim J.S."/>
            <person name="Lee Y.H."/>
            <person name="Choi D."/>
        </authorList>
    </citation>
    <scope>NUCLEOTIDE SEQUENCE [LARGE SCALE GENOMIC DNA]</scope>
    <source>
        <strain evidence="3">cv. CM334</strain>
    </source>
</reference>
<dbReference type="AlphaFoldDB" id="A0A2G3AIW7"/>
<proteinExistence type="predicted"/>
<protein>
    <recommendedName>
        <fullName evidence="1">Protein ENHANCED DISEASE RESISTANCE 2 C-terminal domain-containing protein</fullName>
    </recommendedName>
</protein>